<dbReference type="SUPFAM" id="SSF103473">
    <property type="entry name" value="MFS general substrate transporter"/>
    <property type="match status" value="1"/>
</dbReference>
<evidence type="ECO:0000313" key="9">
    <source>
        <dbReference type="Proteomes" id="UP000663850"/>
    </source>
</evidence>
<dbReference type="InterPro" id="IPR036259">
    <property type="entry name" value="MFS_trans_sf"/>
</dbReference>
<reference evidence="8" key="1">
    <citation type="submission" date="2021-01" db="EMBL/GenBank/DDBJ databases">
        <authorList>
            <person name="Kaushik A."/>
        </authorList>
    </citation>
    <scope>NUCLEOTIDE SEQUENCE</scope>
    <source>
        <strain evidence="8">Type strain: AG8-Rh-89/</strain>
    </source>
</reference>
<accession>A0A8H3BNC5</accession>
<feature type="transmembrane region" description="Helical" evidence="6">
    <location>
        <begin position="112"/>
        <end position="129"/>
    </location>
</feature>
<comment type="caution">
    <text evidence="8">The sequence shown here is derived from an EMBL/GenBank/DDBJ whole genome shotgun (WGS) entry which is preliminary data.</text>
</comment>
<organism evidence="8 9">
    <name type="scientific">Rhizoctonia solani</name>
    <dbReference type="NCBI Taxonomy" id="456999"/>
    <lineage>
        <taxon>Eukaryota</taxon>
        <taxon>Fungi</taxon>
        <taxon>Dikarya</taxon>
        <taxon>Basidiomycota</taxon>
        <taxon>Agaricomycotina</taxon>
        <taxon>Agaricomycetes</taxon>
        <taxon>Cantharellales</taxon>
        <taxon>Ceratobasidiaceae</taxon>
        <taxon>Rhizoctonia</taxon>
    </lineage>
</organism>
<feature type="chain" id="PRO_5034949303" evidence="7">
    <location>
        <begin position="20"/>
        <end position="333"/>
    </location>
</feature>
<feature type="transmembrane region" description="Helical" evidence="6">
    <location>
        <begin position="43"/>
        <end position="68"/>
    </location>
</feature>
<feature type="transmembrane region" description="Helical" evidence="6">
    <location>
        <begin position="150"/>
        <end position="176"/>
    </location>
</feature>
<dbReference type="GO" id="GO:0022857">
    <property type="term" value="F:transmembrane transporter activity"/>
    <property type="evidence" value="ECO:0007669"/>
    <property type="project" value="TreeGrafter"/>
</dbReference>
<feature type="transmembrane region" description="Helical" evidence="6">
    <location>
        <begin position="218"/>
        <end position="239"/>
    </location>
</feature>
<proteinExistence type="predicted"/>
<feature type="transmembrane region" description="Helical" evidence="6">
    <location>
        <begin position="251"/>
        <end position="275"/>
    </location>
</feature>
<name>A0A8H3BNC5_9AGAM</name>
<keyword evidence="5 6" id="KW-0472">Membrane</keyword>
<sequence length="333" mass="36043">MVFVLCAPALYLLFSAARSHNTATTSSPPLQTTKLKDISSQMDLVGLLIFTLGFGLTEYSSTTVVILRDRHLTEYPPGRIAMLVIGLLLVFPAFILWELYCASFPLMPGRIIRRKGVLFAIAIAFLFRFSSEFPAGTRGYFISGTWRLGITGYFFAASGIAYTACAPLLGAAYYVVRRYKPFLMIGNVLFVVGCALWLHTARHWDPEVNDGAFASKAYLFTTQILIGMGSIAVEMSALIGSQASVTHDDLAIVTALVFAWPRVAGSLGASATVAVSLRSDSNRVKSVISLGLALGLSLLCLILSLFVPNFVLGENQNAVETEQQMNSDVQGAN</sequence>
<protein>
    <submittedName>
        <fullName evidence="8">Uncharacterized protein</fullName>
    </submittedName>
</protein>
<dbReference type="EMBL" id="CAJMWZ010002671">
    <property type="protein sequence ID" value="CAE6459759.1"/>
    <property type="molecule type" value="Genomic_DNA"/>
</dbReference>
<keyword evidence="3 6" id="KW-0812">Transmembrane</keyword>
<evidence type="ECO:0000313" key="8">
    <source>
        <dbReference type="EMBL" id="CAE6459759.1"/>
    </source>
</evidence>
<evidence type="ECO:0000256" key="2">
    <source>
        <dbReference type="ARBA" id="ARBA00022448"/>
    </source>
</evidence>
<feature type="transmembrane region" description="Helical" evidence="6">
    <location>
        <begin position="80"/>
        <end position="100"/>
    </location>
</feature>
<gene>
    <name evidence="8" type="ORF">RDB_LOCUS49735</name>
</gene>
<evidence type="ECO:0000256" key="4">
    <source>
        <dbReference type="ARBA" id="ARBA00022989"/>
    </source>
</evidence>
<dbReference type="GO" id="GO:0005886">
    <property type="term" value="C:plasma membrane"/>
    <property type="evidence" value="ECO:0007669"/>
    <property type="project" value="TreeGrafter"/>
</dbReference>
<keyword evidence="7" id="KW-0732">Signal</keyword>
<feature type="transmembrane region" description="Helical" evidence="6">
    <location>
        <begin position="182"/>
        <end position="198"/>
    </location>
</feature>
<evidence type="ECO:0000256" key="7">
    <source>
        <dbReference type="SAM" id="SignalP"/>
    </source>
</evidence>
<dbReference type="PANTHER" id="PTHR23501:SF191">
    <property type="entry name" value="VACUOLAR BASIC AMINO ACID TRANSPORTER 4"/>
    <property type="match status" value="1"/>
</dbReference>
<evidence type="ECO:0000256" key="6">
    <source>
        <dbReference type="SAM" id="Phobius"/>
    </source>
</evidence>
<evidence type="ECO:0000256" key="3">
    <source>
        <dbReference type="ARBA" id="ARBA00022692"/>
    </source>
</evidence>
<keyword evidence="4 6" id="KW-1133">Transmembrane helix</keyword>
<keyword evidence="2" id="KW-0813">Transport</keyword>
<dbReference type="Proteomes" id="UP000663850">
    <property type="component" value="Unassembled WGS sequence"/>
</dbReference>
<evidence type="ECO:0000256" key="5">
    <source>
        <dbReference type="ARBA" id="ARBA00023136"/>
    </source>
</evidence>
<feature type="transmembrane region" description="Helical" evidence="6">
    <location>
        <begin position="287"/>
        <end position="307"/>
    </location>
</feature>
<dbReference type="PANTHER" id="PTHR23501">
    <property type="entry name" value="MAJOR FACILITATOR SUPERFAMILY"/>
    <property type="match status" value="1"/>
</dbReference>
<feature type="signal peptide" evidence="7">
    <location>
        <begin position="1"/>
        <end position="19"/>
    </location>
</feature>
<dbReference type="AlphaFoldDB" id="A0A8H3BNC5"/>
<evidence type="ECO:0000256" key="1">
    <source>
        <dbReference type="ARBA" id="ARBA00004127"/>
    </source>
</evidence>
<comment type="subcellular location">
    <subcellularLocation>
        <location evidence="1">Endomembrane system</location>
        <topology evidence="1">Multi-pass membrane protein</topology>
    </subcellularLocation>
</comment>
<dbReference type="GO" id="GO:0012505">
    <property type="term" value="C:endomembrane system"/>
    <property type="evidence" value="ECO:0007669"/>
    <property type="project" value="UniProtKB-SubCell"/>
</dbReference>